<name>A0ABP5CSX2_9ACTN</name>
<evidence type="ECO:0000256" key="2">
    <source>
        <dbReference type="ARBA" id="ARBA00022679"/>
    </source>
</evidence>
<dbReference type="PRINTS" id="PR00508">
    <property type="entry name" value="S21N4MTFRASE"/>
</dbReference>
<keyword evidence="7" id="KW-1185">Reference proteome</keyword>
<reference evidence="7" key="1">
    <citation type="journal article" date="2019" name="Int. J. Syst. Evol. Microbiol.">
        <title>The Global Catalogue of Microorganisms (GCM) 10K type strain sequencing project: providing services to taxonomists for standard genome sequencing and annotation.</title>
        <authorList>
            <consortium name="The Broad Institute Genomics Platform"/>
            <consortium name="The Broad Institute Genome Sequencing Center for Infectious Disease"/>
            <person name="Wu L."/>
            <person name="Ma J."/>
        </authorList>
    </citation>
    <scope>NUCLEOTIDE SEQUENCE [LARGE SCALE GENOMIC DNA]</scope>
    <source>
        <strain evidence="7">JCM 16013</strain>
    </source>
</reference>
<feature type="region of interest" description="Disordered" evidence="4">
    <location>
        <begin position="319"/>
        <end position="351"/>
    </location>
</feature>
<evidence type="ECO:0000259" key="5">
    <source>
        <dbReference type="Pfam" id="PF01555"/>
    </source>
</evidence>
<dbReference type="EMBL" id="BAAAQM010000011">
    <property type="protein sequence ID" value="GAA1966404.1"/>
    <property type="molecule type" value="Genomic_DNA"/>
</dbReference>
<proteinExistence type="inferred from homology"/>
<gene>
    <name evidence="6" type="ORF">GCM10009838_25190</name>
</gene>
<dbReference type="SUPFAM" id="SSF53335">
    <property type="entry name" value="S-adenosyl-L-methionine-dependent methyltransferases"/>
    <property type="match status" value="1"/>
</dbReference>
<protein>
    <recommendedName>
        <fullName evidence="3">Methyltransferase</fullName>
        <ecNumber evidence="3">2.1.1.-</ecNumber>
    </recommendedName>
</protein>
<comment type="similarity">
    <text evidence="3">Belongs to the N(4)/N(6)-methyltransferase family.</text>
</comment>
<accession>A0ABP5CSX2</accession>
<feature type="domain" description="DNA methylase N-4/N-6" evidence="5">
    <location>
        <begin position="32"/>
        <end position="117"/>
    </location>
</feature>
<evidence type="ECO:0000256" key="4">
    <source>
        <dbReference type="SAM" id="MobiDB-lite"/>
    </source>
</evidence>
<sequence>MPETTTDTTAGAADEIVITDAAALAAIEHAADRAHRGSVWLTAQRNSRSQRVGRYVQESVAHPAKMLPEIVRHAIAQYTAPGDLVVDPMCGIGTTLVEAMHLGRRAVGTEYEARWTTLAEANIALAHSQYAPGDAQVFNADARAILSAVPSEIHGTAALVITSPPYGASLHGQVKPTAETGQSGVQKFDYRYSTDKGNLAHVKVSELIDGFAKILSGCRELLRPGGVVVITTRPWREHGELVDLPGEVVAAGVRAGLEPIERCVALLGGIRDGQFIARPSFFQLSNIRKEREAGQLQAVITHEDVIVLRRPLAAATTDREPCADDCCPRSGDSAAESAADAGDHLAGPDCE</sequence>
<dbReference type="Gene3D" id="3.40.50.150">
    <property type="entry name" value="Vaccinia Virus protein VP39"/>
    <property type="match status" value="2"/>
</dbReference>
<evidence type="ECO:0000313" key="7">
    <source>
        <dbReference type="Proteomes" id="UP001499854"/>
    </source>
</evidence>
<dbReference type="InterPro" id="IPR001091">
    <property type="entry name" value="RM_Methyltransferase"/>
</dbReference>
<comment type="caution">
    <text evidence="6">The sequence shown here is derived from an EMBL/GenBank/DDBJ whole genome shotgun (WGS) entry which is preliminary data.</text>
</comment>
<evidence type="ECO:0000256" key="1">
    <source>
        <dbReference type="ARBA" id="ARBA00022603"/>
    </source>
</evidence>
<dbReference type="EC" id="2.1.1.-" evidence="3"/>
<dbReference type="InterPro" id="IPR029063">
    <property type="entry name" value="SAM-dependent_MTases_sf"/>
</dbReference>
<dbReference type="RefSeq" id="WP_344657149.1">
    <property type="nucleotide sequence ID" value="NZ_BAAAQM010000011.1"/>
</dbReference>
<evidence type="ECO:0000256" key="3">
    <source>
        <dbReference type="RuleBase" id="RU362026"/>
    </source>
</evidence>
<feature type="compositionally biased region" description="Low complexity" evidence="4">
    <location>
        <begin position="330"/>
        <end position="340"/>
    </location>
</feature>
<dbReference type="Proteomes" id="UP001499854">
    <property type="component" value="Unassembled WGS sequence"/>
</dbReference>
<evidence type="ECO:0000313" key="6">
    <source>
        <dbReference type="EMBL" id="GAA1966404.1"/>
    </source>
</evidence>
<keyword evidence="1" id="KW-0489">Methyltransferase</keyword>
<dbReference type="InterPro" id="IPR002941">
    <property type="entry name" value="DNA_methylase_N4/N6"/>
</dbReference>
<organism evidence="6 7">
    <name type="scientific">Catenulispora subtropica</name>
    <dbReference type="NCBI Taxonomy" id="450798"/>
    <lineage>
        <taxon>Bacteria</taxon>
        <taxon>Bacillati</taxon>
        <taxon>Actinomycetota</taxon>
        <taxon>Actinomycetes</taxon>
        <taxon>Catenulisporales</taxon>
        <taxon>Catenulisporaceae</taxon>
        <taxon>Catenulispora</taxon>
    </lineage>
</organism>
<dbReference type="Pfam" id="PF01555">
    <property type="entry name" value="N6_N4_Mtase"/>
    <property type="match status" value="1"/>
</dbReference>
<keyword evidence="2" id="KW-0808">Transferase</keyword>